<evidence type="ECO:0000256" key="9">
    <source>
        <dbReference type="ARBA" id="ARBA00023163"/>
    </source>
</evidence>
<feature type="coiled-coil region" evidence="13">
    <location>
        <begin position="188"/>
        <end position="222"/>
    </location>
</feature>
<protein>
    <recommendedName>
        <fullName evidence="14">THAP-type domain-containing protein</fullName>
    </recommendedName>
</protein>
<dbReference type="InterPro" id="IPR026516">
    <property type="entry name" value="THAP1/10"/>
</dbReference>
<dbReference type="InterPro" id="IPR038441">
    <property type="entry name" value="THAP_Znf_sf"/>
</dbReference>
<organism evidence="15">
    <name type="scientific">Rhipicephalus microplus</name>
    <name type="common">Cattle tick</name>
    <name type="synonym">Boophilus microplus</name>
    <dbReference type="NCBI Taxonomy" id="6941"/>
    <lineage>
        <taxon>Eukaryota</taxon>
        <taxon>Metazoa</taxon>
        <taxon>Ecdysozoa</taxon>
        <taxon>Arthropoda</taxon>
        <taxon>Chelicerata</taxon>
        <taxon>Arachnida</taxon>
        <taxon>Acari</taxon>
        <taxon>Parasitiformes</taxon>
        <taxon>Ixodida</taxon>
        <taxon>Ixodoidea</taxon>
        <taxon>Ixodidae</taxon>
        <taxon>Rhipicephalinae</taxon>
        <taxon>Rhipicephalus</taxon>
        <taxon>Boophilus</taxon>
    </lineage>
</organism>
<comment type="similarity">
    <text evidence="2">Belongs to the THAP1 family.</text>
</comment>
<dbReference type="PROSITE" id="PS50950">
    <property type="entry name" value="ZF_THAP"/>
    <property type="match status" value="1"/>
</dbReference>
<evidence type="ECO:0000256" key="1">
    <source>
        <dbReference type="ARBA" id="ARBA00004642"/>
    </source>
</evidence>
<dbReference type="GO" id="GO:0008270">
    <property type="term" value="F:zinc ion binding"/>
    <property type="evidence" value="ECO:0007669"/>
    <property type="project" value="UniProtKB-KW"/>
</dbReference>
<evidence type="ECO:0000313" key="15">
    <source>
        <dbReference type="EMBL" id="NOV38981.1"/>
    </source>
</evidence>
<proteinExistence type="inferred from homology"/>
<evidence type="ECO:0000256" key="8">
    <source>
        <dbReference type="ARBA" id="ARBA00023125"/>
    </source>
</evidence>
<keyword evidence="7 13" id="KW-0175">Coiled coil</keyword>
<evidence type="ECO:0000256" key="2">
    <source>
        <dbReference type="ARBA" id="ARBA00006177"/>
    </source>
</evidence>
<reference evidence="15" key="1">
    <citation type="submission" date="2019-09" db="EMBL/GenBank/DDBJ databases">
        <title>Organ-specific transcriptomic study of the physiology of the cattle tick, Rhipicephalus microplus.</title>
        <authorList>
            <person name="Tirloni L."/>
            <person name="Braz G."/>
            <person name="Gandara A.C.P."/>
            <person name="Sabadin G.A."/>
            <person name="da Silva R.M."/>
            <person name="Guizzo M.G."/>
            <person name="Machado J.A."/>
            <person name="Costa E.P."/>
            <person name="Gomes H.F."/>
            <person name="Moraes J."/>
            <person name="Mota M.B.S."/>
            <person name="Mesquita R.D."/>
            <person name="Alvarenga P.H."/>
            <person name="Alves F."/>
            <person name="Seixas A."/>
            <person name="da Fonseca R.N."/>
            <person name="Fogaca A."/>
            <person name="Logullo C."/>
            <person name="Tanaka A."/>
            <person name="Daffre S."/>
            <person name="Termignoni C."/>
            <person name="Vaz I.S.Jr."/>
            <person name="Oliveira P.L."/>
            <person name="Ribeiro J.M."/>
        </authorList>
    </citation>
    <scope>NUCLEOTIDE SEQUENCE</scope>
    <source>
        <strain evidence="15">Porto Alegre</strain>
    </source>
</reference>
<dbReference type="OrthoDB" id="5982876at2759"/>
<dbReference type="Gene3D" id="6.20.210.20">
    <property type="entry name" value="THAP domain"/>
    <property type="match status" value="1"/>
</dbReference>
<evidence type="ECO:0000256" key="5">
    <source>
        <dbReference type="ARBA" id="ARBA00022833"/>
    </source>
</evidence>
<evidence type="ECO:0000256" key="4">
    <source>
        <dbReference type="ARBA" id="ARBA00022771"/>
    </source>
</evidence>
<keyword evidence="10" id="KW-0539">Nucleus</keyword>
<evidence type="ECO:0000256" key="7">
    <source>
        <dbReference type="ARBA" id="ARBA00023054"/>
    </source>
</evidence>
<dbReference type="SMART" id="SM00980">
    <property type="entry name" value="THAP"/>
    <property type="match status" value="1"/>
</dbReference>
<evidence type="ECO:0000256" key="11">
    <source>
        <dbReference type="ARBA" id="ARBA00023306"/>
    </source>
</evidence>
<dbReference type="GO" id="GO:0005654">
    <property type="term" value="C:nucleoplasm"/>
    <property type="evidence" value="ECO:0007669"/>
    <property type="project" value="UniProtKB-SubCell"/>
</dbReference>
<dbReference type="InterPro" id="IPR006612">
    <property type="entry name" value="THAP_Znf"/>
</dbReference>
<dbReference type="EMBL" id="GHWJ01006244">
    <property type="protein sequence ID" value="NOV38981.1"/>
    <property type="molecule type" value="Transcribed_RNA"/>
</dbReference>
<evidence type="ECO:0000256" key="6">
    <source>
        <dbReference type="ARBA" id="ARBA00023015"/>
    </source>
</evidence>
<feature type="domain" description="THAP-type" evidence="14">
    <location>
        <begin position="1"/>
        <end position="81"/>
    </location>
</feature>
<dbReference type="SUPFAM" id="SSF57716">
    <property type="entry name" value="Glucocorticoid receptor-like (DNA-binding domain)"/>
    <property type="match status" value="1"/>
</dbReference>
<evidence type="ECO:0000256" key="12">
    <source>
        <dbReference type="PROSITE-ProRule" id="PRU00309"/>
    </source>
</evidence>
<keyword evidence="9" id="KW-0804">Transcription</keyword>
<dbReference type="Pfam" id="PF05485">
    <property type="entry name" value="THAP"/>
    <property type="match status" value="1"/>
</dbReference>
<evidence type="ECO:0000256" key="13">
    <source>
        <dbReference type="SAM" id="Coils"/>
    </source>
</evidence>
<dbReference type="PANTHER" id="PTHR46600:SF1">
    <property type="entry name" value="THAP DOMAIN-CONTAINING PROTEIN 1"/>
    <property type="match status" value="1"/>
</dbReference>
<keyword evidence="3" id="KW-0479">Metal-binding</keyword>
<name>A0A6M2D0F6_RHIMP</name>
<accession>A0A6M2D0F6</accession>
<dbReference type="PANTHER" id="PTHR46600">
    <property type="entry name" value="THAP DOMAIN-CONTAINING"/>
    <property type="match status" value="1"/>
</dbReference>
<dbReference type="AlphaFoldDB" id="A0A6M2D0F6"/>
<keyword evidence="4 12" id="KW-0863">Zinc-finger</keyword>
<dbReference type="VEuPathDB" id="VectorBase:LOC119166856"/>
<keyword evidence="5" id="KW-0862">Zinc</keyword>
<keyword evidence="8 12" id="KW-0238">DNA-binding</keyword>
<dbReference type="GO" id="GO:0043565">
    <property type="term" value="F:sequence-specific DNA binding"/>
    <property type="evidence" value="ECO:0007669"/>
    <property type="project" value="InterPro"/>
</dbReference>
<evidence type="ECO:0000259" key="14">
    <source>
        <dbReference type="PROSITE" id="PS50950"/>
    </source>
</evidence>
<keyword evidence="6" id="KW-0805">Transcription regulation</keyword>
<evidence type="ECO:0000256" key="3">
    <source>
        <dbReference type="ARBA" id="ARBA00022723"/>
    </source>
</evidence>
<evidence type="ECO:0000256" key="10">
    <source>
        <dbReference type="ARBA" id="ARBA00023242"/>
    </source>
</evidence>
<comment type="subcellular location">
    <subcellularLocation>
        <location evidence="1">Nucleus</location>
        <location evidence="1">Nucleoplasm</location>
    </subcellularLocation>
</comment>
<keyword evidence="11" id="KW-0131">Cell cycle</keyword>
<sequence>MTCCVPYCKSGREKKLGVSFHEFPANETCLQALLKVISRKDFVPNENSNNSLVCSLHFVDSDYSCSTSRRRLRPNTVPSVFDGYPRYMQPSPTKKRHKIVRHLLIPHKKTVKPTFPKEGNKKNVAHDFHNMDFSTSVTSTTILSNHPSTTTRLSPGSSDTTHQAVVSVEAAVQAHSRMPPNPSNTRAVNRMRAQTSRNNKAIQKLQEENEQLKKKLEMFEYISQCIERGKSISLEGTVQHFVTD</sequence>